<evidence type="ECO:0000256" key="1">
    <source>
        <dbReference type="SAM" id="MobiDB-lite"/>
    </source>
</evidence>
<organism evidence="4 5">
    <name type="scientific">Paenibacillus alvei</name>
    <name type="common">Bacillus alvei</name>
    <dbReference type="NCBI Taxonomy" id="44250"/>
    <lineage>
        <taxon>Bacteria</taxon>
        <taxon>Bacillati</taxon>
        <taxon>Bacillota</taxon>
        <taxon>Bacilli</taxon>
        <taxon>Bacillales</taxon>
        <taxon>Paenibacillaceae</taxon>
        <taxon>Paenibacillus</taxon>
    </lineage>
</organism>
<keyword evidence="2" id="KW-1133">Transmembrane helix</keyword>
<protein>
    <submittedName>
        <fullName evidence="4">Membrane-anchored protein</fullName>
    </submittedName>
</protein>
<keyword evidence="2" id="KW-0812">Transmembrane</keyword>
<keyword evidence="2" id="KW-0472">Membrane</keyword>
<dbReference type="Pfam" id="PF09935">
    <property type="entry name" value="DUF2167"/>
    <property type="match status" value="1"/>
</dbReference>
<sequence>MMKWFKKTAVIMGCAALLMTGSMPAHAEGTANYTVGAGQAVELDQGIATVTLKKGMEYINGTETKAMITRNGGKPSGSEIGTVIPEDGRWFLYFEYTDSGHIKDSDKNEIDADELLQSYKDGQEEANKEMTLENHLFVDGWDVAPKYDETARRVVWSLLLHDKDNASMVNYNERILTREGYVSAILVCDPKKVEASRKEMNDLVLSTLKIKEGKRYEDFNESTDKVAEYGLAGLILGGAGVAVAKKVGLIALALGLFKKFWIVIVAVIAGLWKLLTGKKRNKEQEEEEVHSAAGDEQSASQQSSQQPPSQQPPMS</sequence>
<evidence type="ECO:0000313" key="5">
    <source>
        <dbReference type="Proteomes" id="UP000304148"/>
    </source>
</evidence>
<evidence type="ECO:0000256" key="2">
    <source>
        <dbReference type="SAM" id="Phobius"/>
    </source>
</evidence>
<name>A0A383RFA5_PAEAL</name>
<reference evidence="5" key="1">
    <citation type="submission" date="2018-08" db="EMBL/GenBank/DDBJ databases">
        <authorList>
            <person name="Chevrot R."/>
        </authorList>
    </citation>
    <scope>NUCLEOTIDE SEQUENCE [LARGE SCALE GENOMIC DNA]</scope>
</reference>
<dbReference type="AlphaFoldDB" id="A0A383RFA5"/>
<evidence type="ECO:0000256" key="3">
    <source>
        <dbReference type="SAM" id="SignalP"/>
    </source>
</evidence>
<proteinExistence type="predicted"/>
<accession>A0A383RFA5</accession>
<evidence type="ECO:0000313" key="4">
    <source>
        <dbReference type="EMBL" id="SYX85688.1"/>
    </source>
</evidence>
<feature type="chain" id="PRO_5016987745" evidence="3">
    <location>
        <begin position="28"/>
        <end position="315"/>
    </location>
</feature>
<dbReference type="Proteomes" id="UP000304148">
    <property type="component" value="Chromosome"/>
</dbReference>
<keyword evidence="3" id="KW-0732">Signal</keyword>
<dbReference type="InterPro" id="IPR018682">
    <property type="entry name" value="DUF2167_membr"/>
</dbReference>
<feature type="signal peptide" evidence="3">
    <location>
        <begin position="1"/>
        <end position="27"/>
    </location>
</feature>
<feature type="compositionally biased region" description="Low complexity" evidence="1">
    <location>
        <begin position="297"/>
        <end position="308"/>
    </location>
</feature>
<feature type="region of interest" description="Disordered" evidence="1">
    <location>
        <begin position="283"/>
        <end position="315"/>
    </location>
</feature>
<feature type="transmembrane region" description="Helical" evidence="2">
    <location>
        <begin position="249"/>
        <end position="272"/>
    </location>
</feature>
<dbReference type="EMBL" id="LS992241">
    <property type="protein sequence ID" value="SYX85688.1"/>
    <property type="molecule type" value="Genomic_DNA"/>
</dbReference>
<gene>
    <name evidence="4" type="ORF">PBLR_14110</name>
</gene>